<reference evidence="2" key="1">
    <citation type="journal article" date="2021" name="G3 (Bethesda)">
        <title>Chromosome assembled and annotated genome sequence of Aspergillus flavus NRRL 3357.</title>
        <authorList>
            <person name="Skerker J.M."/>
            <person name="Pianalto K.M."/>
            <person name="Mondo S.J."/>
            <person name="Yang K."/>
            <person name="Arkin A.P."/>
            <person name="Keller N.P."/>
            <person name="Grigoriev I.V."/>
            <person name="Louise Glass N.L."/>
        </authorList>
    </citation>
    <scope>NUCLEOTIDE SEQUENCE [LARGE SCALE GENOMIC DNA]</scope>
    <source>
        <strain evidence="2">ATCC 200026 / FGSC A1120 / IAM 13836 / NRRL 3357 / JCM 12722 / SRRC 167</strain>
    </source>
</reference>
<organism evidence="1 2">
    <name type="scientific">Aspergillus flavus (strain ATCC 200026 / FGSC A1120 / IAM 13836 / NRRL 3357 / JCM 12722 / SRRC 167)</name>
    <dbReference type="NCBI Taxonomy" id="332952"/>
    <lineage>
        <taxon>Eukaryota</taxon>
        <taxon>Fungi</taxon>
        <taxon>Dikarya</taxon>
        <taxon>Ascomycota</taxon>
        <taxon>Pezizomycotina</taxon>
        <taxon>Eurotiomycetes</taxon>
        <taxon>Eurotiomycetidae</taxon>
        <taxon>Eurotiales</taxon>
        <taxon>Aspergillaceae</taxon>
        <taxon>Aspergillus</taxon>
        <taxon>Aspergillus subgen. Circumdati</taxon>
    </lineage>
</organism>
<dbReference type="EMBL" id="CP044617">
    <property type="protein sequence ID" value="QRD91723.1"/>
    <property type="molecule type" value="Genomic_DNA"/>
</dbReference>
<dbReference type="Proteomes" id="UP000596276">
    <property type="component" value="Chromosome 7"/>
</dbReference>
<gene>
    <name evidence="1" type="ORF">F9C07_5771</name>
</gene>
<dbReference type="AlphaFoldDB" id="A0A7U2R0L1"/>
<protein>
    <submittedName>
        <fullName evidence="1">Uncharacterized protein</fullName>
    </submittedName>
</protein>
<keyword evidence="2" id="KW-1185">Reference proteome</keyword>
<evidence type="ECO:0000313" key="1">
    <source>
        <dbReference type="EMBL" id="QRD91723.1"/>
    </source>
</evidence>
<name>A0A7U2R0L1_ASPFN</name>
<sequence length="71" mass="8011">MTPAEVSWVSVGRWYNSGNGYLSDVELSFLAVYSGCCCNMGRLWSQAGGRHHSIWKFAVFKGFHLKALPWL</sequence>
<evidence type="ECO:0000313" key="2">
    <source>
        <dbReference type="Proteomes" id="UP000596276"/>
    </source>
</evidence>
<proteinExistence type="predicted"/>
<accession>A0A7U2R0L1</accession>
<dbReference type="VEuPathDB" id="FungiDB:F9C07_5771"/>